<organism evidence="2 3">
    <name type="scientific">Nocardioides daedukensis</name>
    <dbReference type="NCBI Taxonomy" id="634462"/>
    <lineage>
        <taxon>Bacteria</taxon>
        <taxon>Bacillati</taxon>
        <taxon>Actinomycetota</taxon>
        <taxon>Actinomycetes</taxon>
        <taxon>Propionibacteriales</taxon>
        <taxon>Nocardioidaceae</taxon>
        <taxon>Nocardioides</taxon>
    </lineage>
</organism>
<dbReference type="AlphaFoldDB" id="A0A7Y9S0D6"/>
<evidence type="ECO:0000313" key="3">
    <source>
        <dbReference type="Proteomes" id="UP000540656"/>
    </source>
</evidence>
<dbReference type="PROSITE" id="PS51257">
    <property type="entry name" value="PROKAR_LIPOPROTEIN"/>
    <property type="match status" value="1"/>
</dbReference>
<name>A0A7Y9S0D6_9ACTN</name>
<keyword evidence="1" id="KW-0732">Signal</keyword>
<accession>A0A7Y9S0D6</accession>
<proteinExistence type="predicted"/>
<feature type="chain" id="PRO_5031537346" evidence="1">
    <location>
        <begin position="20"/>
        <end position="148"/>
    </location>
</feature>
<dbReference type="EMBL" id="JACCAA010000001">
    <property type="protein sequence ID" value="NYG57429.1"/>
    <property type="molecule type" value="Genomic_DNA"/>
</dbReference>
<keyword evidence="3" id="KW-1185">Reference proteome</keyword>
<feature type="signal peptide" evidence="1">
    <location>
        <begin position="1"/>
        <end position="19"/>
    </location>
</feature>
<reference evidence="2 3" key="1">
    <citation type="submission" date="2020-07" db="EMBL/GenBank/DDBJ databases">
        <title>Sequencing the genomes of 1000 actinobacteria strains.</title>
        <authorList>
            <person name="Klenk H.-P."/>
        </authorList>
    </citation>
    <scope>NUCLEOTIDE SEQUENCE [LARGE SCALE GENOMIC DNA]</scope>
    <source>
        <strain evidence="2 3">DSM 23819</strain>
    </source>
</reference>
<evidence type="ECO:0000313" key="2">
    <source>
        <dbReference type="EMBL" id="NYG57429.1"/>
    </source>
</evidence>
<evidence type="ECO:0000256" key="1">
    <source>
        <dbReference type="SAM" id="SignalP"/>
    </source>
</evidence>
<dbReference type="RefSeq" id="WP_179500709.1">
    <property type="nucleotide sequence ID" value="NZ_JACCAA010000001.1"/>
</dbReference>
<protein>
    <submittedName>
        <fullName evidence="2">Uncharacterized protein</fullName>
    </submittedName>
</protein>
<gene>
    <name evidence="2" type="ORF">BJ980_000352</name>
</gene>
<dbReference type="Proteomes" id="UP000540656">
    <property type="component" value="Unassembled WGS sequence"/>
</dbReference>
<sequence>MRSLALALVLVLVTGVASACSESEDDRREAYCEQVKKDSAELTRITDEGGQSAFVTALPILDGLAEKSPSDLKDEWQALTNALHGLDDALKETGLEPADVDGELPDGLSAAERRTVIGAASVLASDEVLAATEGIEQHALDICGTALL</sequence>
<comment type="caution">
    <text evidence="2">The sequence shown here is derived from an EMBL/GenBank/DDBJ whole genome shotgun (WGS) entry which is preliminary data.</text>
</comment>